<evidence type="ECO:0000313" key="5">
    <source>
        <dbReference type="Proteomes" id="UP000064967"/>
    </source>
</evidence>
<dbReference type="KEGG" id="llu:AKJ09_08624"/>
<dbReference type="Pfam" id="PF10263">
    <property type="entry name" value="SprT-like"/>
    <property type="match status" value="1"/>
</dbReference>
<feature type="domain" description="DUF2786" evidence="2">
    <location>
        <begin position="141"/>
        <end position="178"/>
    </location>
</feature>
<dbReference type="AlphaFoldDB" id="A0A0K1Q821"/>
<accession>A0A0K1Q821</accession>
<dbReference type="Pfam" id="PF10979">
    <property type="entry name" value="DUF2786"/>
    <property type="match status" value="1"/>
</dbReference>
<evidence type="ECO:0008006" key="6">
    <source>
        <dbReference type="Google" id="ProtNLM"/>
    </source>
</evidence>
<organism evidence="4 5">
    <name type="scientific">Labilithrix luteola</name>
    <dbReference type="NCBI Taxonomy" id="1391654"/>
    <lineage>
        <taxon>Bacteria</taxon>
        <taxon>Pseudomonadati</taxon>
        <taxon>Myxococcota</taxon>
        <taxon>Polyangia</taxon>
        <taxon>Polyangiales</taxon>
        <taxon>Labilitrichaceae</taxon>
        <taxon>Labilithrix</taxon>
    </lineage>
</organism>
<evidence type="ECO:0000259" key="1">
    <source>
        <dbReference type="Pfam" id="PF10263"/>
    </source>
</evidence>
<dbReference type="Pfam" id="PF23771">
    <property type="entry name" value="DUF7168"/>
    <property type="match status" value="1"/>
</dbReference>
<dbReference type="EMBL" id="CP012333">
    <property type="protein sequence ID" value="AKV01961.1"/>
    <property type="molecule type" value="Genomic_DNA"/>
</dbReference>
<dbReference type="GO" id="GO:0006950">
    <property type="term" value="P:response to stress"/>
    <property type="evidence" value="ECO:0007669"/>
    <property type="project" value="UniProtKB-ARBA"/>
</dbReference>
<feature type="domain" description="DUF7168" evidence="3">
    <location>
        <begin position="197"/>
        <end position="321"/>
    </location>
</feature>
<keyword evidence="5" id="KW-1185">Reference proteome</keyword>
<feature type="domain" description="SprT-like" evidence="1">
    <location>
        <begin position="31"/>
        <end position="118"/>
    </location>
</feature>
<dbReference type="InterPro" id="IPR055592">
    <property type="entry name" value="DUF7168"/>
</dbReference>
<sequence length="369" mass="41224">MSDASESMPHVSHISARLEAALLREVVEQYKLIAQNHFKGMLSLPQFALVNSRACLGRWVEASRTIELSRPLVLEQPWGVVVEVLKHEMAHQYVSEVLGERSETAHGPRFRAVCERLGIDGAAAGMPEAPPPGESREAHRKVAERIARLLALAESPNVHEAEAAMAAAQRLLLKHNIELQREKIALGYAWKHLGKPTGRTSEAERILSLILGKHFFVEAIWVPVYRPLEGKRGSVLEICGTPDNLEIAEYVHGYLVATAERLWEEHRQTQGIKSNRDRRTYLAGVMTGMSDKLAGEAKKSETAGLVWVADGNLSTFFRRRHPYVRHVRYAGQRRTDAYAHGREAGSKIVIHKGMKTETASRGLLLGPRR</sequence>
<evidence type="ECO:0000259" key="3">
    <source>
        <dbReference type="Pfam" id="PF23771"/>
    </source>
</evidence>
<evidence type="ECO:0000259" key="2">
    <source>
        <dbReference type="Pfam" id="PF10979"/>
    </source>
</evidence>
<evidence type="ECO:0000313" key="4">
    <source>
        <dbReference type="EMBL" id="AKV01961.1"/>
    </source>
</evidence>
<dbReference type="Proteomes" id="UP000064967">
    <property type="component" value="Chromosome"/>
</dbReference>
<dbReference type="RefSeq" id="WP_240488768.1">
    <property type="nucleotide sequence ID" value="NZ_CP012333.1"/>
</dbReference>
<dbReference type="STRING" id="1391654.AKJ09_08624"/>
<proteinExistence type="predicted"/>
<name>A0A0K1Q821_9BACT</name>
<protein>
    <recommendedName>
        <fullName evidence="6">DUF2786 domain-containing protein</fullName>
    </recommendedName>
</protein>
<dbReference type="InterPro" id="IPR024498">
    <property type="entry name" value="DUF2786"/>
</dbReference>
<dbReference type="InterPro" id="IPR006640">
    <property type="entry name" value="SprT-like_domain"/>
</dbReference>
<gene>
    <name evidence="4" type="ORF">AKJ09_08624</name>
</gene>
<reference evidence="4 5" key="1">
    <citation type="submission" date="2015-08" db="EMBL/GenBank/DDBJ databases">
        <authorList>
            <person name="Babu N.S."/>
            <person name="Beckwith C.J."/>
            <person name="Beseler K.G."/>
            <person name="Brison A."/>
            <person name="Carone J.V."/>
            <person name="Caskin T.P."/>
            <person name="Diamond M."/>
            <person name="Durham M.E."/>
            <person name="Foxe J.M."/>
            <person name="Go M."/>
            <person name="Henderson B.A."/>
            <person name="Jones I.B."/>
            <person name="McGettigan J.A."/>
            <person name="Micheletti S.J."/>
            <person name="Nasrallah M.E."/>
            <person name="Ortiz D."/>
            <person name="Piller C.R."/>
            <person name="Privatt S.R."/>
            <person name="Schneider S.L."/>
            <person name="Sharp S."/>
            <person name="Smith T.C."/>
            <person name="Stanton J.D."/>
            <person name="Ullery H.E."/>
            <person name="Wilson R.J."/>
            <person name="Serrano M.G."/>
            <person name="Buck G."/>
            <person name="Lee V."/>
            <person name="Wang Y."/>
            <person name="Carvalho R."/>
            <person name="Voegtly L."/>
            <person name="Shi R."/>
            <person name="Duckworth R."/>
            <person name="Johnson A."/>
            <person name="Loviza R."/>
            <person name="Walstead R."/>
            <person name="Shah Z."/>
            <person name="Kiflezghi M."/>
            <person name="Wade K."/>
            <person name="Ball S.L."/>
            <person name="Bradley K.W."/>
            <person name="Asai D.J."/>
            <person name="Bowman C.A."/>
            <person name="Russell D.A."/>
            <person name="Pope W.H."/>
            <person name="Jacobs-Sera D."/>
            <person name="Hendrix R.W."/>
            <person name="Hatfull G.F."/>
        </authorList>
    </citation>
    <scope>NUCLEOTIDE SEQUENCE [LARGE SCALE GENOMIC DNA]</scope>
    <source>
        <strain evidence="4 5">DSM 27648</strain>
    </source>
</reference>